<evidence type="ECO:0000256" key="7">
    <source>
        <dbReference type="PROSITE-ProRule" id="PRU00552"/>
    </source>
</evidence>
<name>A0AAD6G677_9EURO</name>
<evidence type="ECO:0000313" key="14">
    <source>
        <dbReference type="Proteomes" id="UP001213681"/>
    </source>
</evidence>
<evidence type="ECO:0000256" key="1">
    <source>
        <dbReference type="ARBA" id="ARBA00012552"/>
    </source>
</evidence>
<dbReference type="GO" id="GO:0016787">
    <property type="term" value="F:hydrolase activity"/>
    <property type="evidence" value="ECO:0007669"/>
    <property type="project" value="UniProtKB-KW"/>
</dbReference>
<dbReference type="CDD" id="cd18787">
    <property type="entry name" value="SF2_C_DEAD"/>
    <property type="match status" value="1"/>
</dbReference>
<dbReference type="SMART" id="SM00490">
    <property type="entry name" value="HELICc"/>
    <property type="match status" value="1"/>
</dbReference>
<protein>
    <recommendedName>
        <fullName evidence="1">RNA helicase</fullName>
        <ecNumber evidence="1">3.6.4.13</ecNumber>
    </recommendedName>
</protein>
<feature type="region of interest" description="Disordered" evidence="9">
    <location>
        <begin position="529"/>
        <end position="630"/>
    </location>
</feature>
<evidence type="ECO:0000256" key="3">
    <source>
        <dbReference type="ARBA" id="ARBA00022801"/>
    </source>
</evidence>
<evidence type="ECO:0000256" key="6">
    <source>
        <dbReference type="ARBA" id="ARBA00047984"/>
    </source>
</evidence>
<dbReference type="PROSITE" id="PS51192">
    <property type="entry name" value="HELICASE_ATP_BIND_1"/>
    <property type="match status" value="1"/>
</dbReference>
<dbReference type="InterPro" id="IPR011545">
    <property type="entry name" value="DEAD/DEAH_box_helicase_dom"/>
</dbReference>
<comment type="catalytic activity">
    <reaction evidence="6">
        <text>ATP + H2O = ADP + phosphate + H(+)</text>
        <dbReference type="Rhea" id="RHEA:13065"/>
        <dbReference type="ChEBI" id="CHEBI:15377"/>
        <dbReference type="ChEBI" id="CHEBI:15378"/>
        <dbReference type="ChEBI" id="CHEBI:30616"/>
        <dbReference type="ChEBI" id="CHEBI:43474"/>
        <dbReference type="ChEBI" id="CHEBI:456216"/>
        <dbReference type="EC" id="3.6.4.13"/>
    </reaction>
</comment>
<reference evidence="13" key="1">
    <citation type="submission" date="2022-12" db="EMBL/GenBank/DDBJ databases">
        <authorList>
            <person name="Petersen C."/>
        </authorList>
    </citation>
    <scope>NUCLEOTIDE SEQUENCE</scope>
    <source>
        <strain evidence="13">IBT 16125</strain>
    </source>
</reference>
<evidence type="ECO:0000313" key="13">
    <source>
        <dbReference type="EMBL" id="KAJ5459907.1"/>
    </source>
</evidence>
<dbReference type="PROSITE" id="PS00039">
    <property type="entry name" value="DEAD_ATP_HELICASE"/>
    <property type="match status" value="1"/>
</dbReference>
<keyword evidence="4 8" id="KW-0347">Helicase</keyword>
<organism evidence="13 14">
    <name type="scientific">Penicillium daleae</name>
    <dbReference type="NCBI Taxonomy" id="63821"/>
    <lineage>
        <taxon>Eukaryota</taxon>
        <taxon>Fungi</taxon>
        <taxon>Dikarya</taxon>
        <taxon>Ascomycota</taxon>
        <taxon>Pezizomycotina</taxon>
        <taxon>Eurotiomycetes</taxon>
        <taxon>Eurotiomycetidae</taxon>
        <taxon>Eurotiales</taxon>
        <taxon>Aspergillaceae</taxon>
        <taxon>Penicillium</taxon>
    </lineage>
</organism>
<dbReference type="PROSITE" id="PS51195">
    <property type="entry name" value="Q_MOTIF"/>
    <property type="match status" value="1"/>
</dbReference>
<dbReference type="PANTHER" id="PTHR47958">
    <property type="entry name" value="ATP-DEPENDENT RNA HELICASE DBP3"/>
    <property type="match status" value="1"/>
</dbReference>
<comment type="caution">
    <text evidence="13">The sequence shown here is derived from an EMBL/GenBank/DDBJ whole genome shotgun (WGS) entry which is preliminary data.</text>
</comment>
<dbReference type="Pfam" id="PF00270">
    <property type="entry name" value="DEAD"/>
    <property type="match status" value="1"/>
</dbReference>
<dbReference type="InterPro" id="IPR027417">
    <property type="entry name" value="P-loop_NTPase"/>
</dbReference>
<feature type="domain" description="Helicase ATP-binding" evidence="10">
    <location>
        <begin position="163"/>
        <end position="360"/>
    </location>
</feature>
<evidence type="ECO:0000256" key="4">
    <source>
        <dbReference type="ARBA" id="ARBA00022806"/>
    </source>
</evidence>
<dbReference type="AlphaFoldDB" id="A0AAD6G677"/>
<sequence length="630" mass="70942">MDSYDEIHDALQDVTNNPDEIVADDDDAQFPAQDKKPAFLNPQEAGWSEPVPFTYDRFAIKDFTDWAGIAPRYEWKEEYGEVGPRNVELERQLFNAEFVPRAGERFNELQQAGEQAPYSVNVESELTLEPITTFEEAGIHPAMIENLQLCNYEWPTAIQCYTIPAIREGRDVIGIAQTGSGKTGAFLIPILSKLMGKAKKLAAPRPIITEDWDSKRHGVLAEPLVLIVCPTRELANQIFDEARRLCYRSMLRPCVAYGGAPHKSQREELQKGCDILVGTPGRILDFMRQPNTLTTKRVRYTVIDEADELLQADWEMDFKYLMSGGDQNEDADHRYLMFSASFNKECRKLAENYLSKDHVRIRISRPGSVVKHIRQNIHWIHKSDKKQALYDLVLSLAPTRTLIFVNSKLEVDYVDDYLYNHGLPTTSLHGDRTQPEREDAIRSFRTAKCPIMVTTGVSARGLDIVNVMHVINYDLPRASQGGITEYMHRIGRTARIGNVGLATSFYNDNDEDLAADLVKLLMENDQEIPPFLEPYKPSDANLTFGDDSTDSEAEKGRGETGAWAAGSDDAEEENEGDDKGEDGDSAWGQDAEAAESTHEEPVDEQPAAKHTKGRMPAPARQNINKDDVLW</sequence>
<dbReference type="GO" id="GO:0005524">
    <property type="term" value="F:ATP binding"/>
    <property type="evidence" value="ECO:0007669"/>
    <property type="project" value="UniProtKB-KW"/>
</dbReference>
<dbReference type="RefSeq" id="XP_056768949.1">
    <property type="nucleotide sequence ID" value="XM_056904842.1"/>
</dbReference>
<evidence type="ECO:0000259" key="12">
    <source>
        <dbReference type="PROSITE" id="PS51195"/>
    </source>
</evidence>
<dbReference type="GO" id="GO:0003676">
    <property type="term" value="F:nucleic acid binding"/>
    <property type="evidence" value="ECO:0007669"/>
    <property type="project" value="InterPro"/>
</dbReference>
<dbReference type="SUPFAM" id="SSF52540">
    <property type="entry name" value="P-loop containing nucleoside triphosphate hydrolases"/>
    <property type="match status" value="1"/>
</dbReference>
<evidence type="ECO:0000259" key="10">
    <source>
        <dbReference type="PROSITE" id="PS51192"/>
    </source>
</evidence>
<dbReference type="InterPro" id="IPR014001">
    <property type="entry name" value="Helicase_ATP-bd"/>
</dbReference>
<dbReference type="Proteomes" id="UP001213681">
    <property type="component" value="Unassembled WGS sequence"/>
</dbReference>
<keyword evidence="14" id="KW-1185">Reference proteome</keyword>
<dbReference type="SMART" id="SM00487">
    <property type="entry name" value="DEXDc"/>
    <property type="match status" value="1"/>
</dbReference>
<dbReference type="GeneID" id="81595085"/>
<evidence type="ECO:0000256" key="2">
    <source>
        <dbReference type="ARBA" id="ARBA00022741"/>
    </source>
</evidence>
<evidence type="ECO:0000256" key="5">
    <source>
        <dbReference type="ARBA" id="ARBA00022840"/>
    </source>
</evidence>
<dbReference type="InterPro" id="IPR001650">
    <property type="entry name" value="Helicase_C-like"/>
</dbReference>
<feature type="short sequence motif" description="Q motif" evidence="7">
    <location>
        <begin position="132"/>
        <end position="160"/>
    </location>
</feature>
<feature type="compositionally biased region" description="Acidic residues" evidence="9">
    <location>
        <begin position="568"/>
        <end position="584"/>
    </location>
</feature>
<keyword evidence="2 8" id="KW-0547">Nucleotide-binding</keyword>
<keyword evidence="5 8" id="KW-0067">ATP-binding</keyword>
<evidence type="ECO:0000256" key="9">
    <source>
        <dbReference type="SAM" id="MobiDB-lite"/>
    </source>
</evidence>
<dbReference type="Pfam" id="PF00271">
    <property type="entry name" value="Helicase_C"/>
    <property type="match status" value="1"/>
</dbReference>
<dbReference type="InterPro" id="IPR000629">
    <property type="entry name" value="RNA-helicase_DEAD-box_CS"/>
</dbReference>
<dbReference type="PROSITE" id="PS51194">
    <property type="entry name" value="HELICASE_CTER"/>
    <property type="match status" value="1"/>
</dbReference>
<reference evidence="13" key="2">
    <citation type="journal article" date="2023" name="IMA Fungus">
        <title>Comparative genomic study of the Penicillium genus elucidates a diverse pangenome and 15 lateral gene transfer events.</title>
        <authorList>
            <person name="Petersen C."/>
            <person name="Sorensen T."/>
            <person name="Nielsen M.R."/>
            <person name="Sondergaard T.E."/>
            <person name="Sorensen J.L."/>
            <person name="Fitzpatrick D.A."/>
            <person name="Frisvad J.C."/>
            <person name="Nielsen K.L."/>
        </authorList>
    </citation>
    <scope>NUCLEOTIDE SEQUENCE</scope>
    <source>
        <strain evidence="13">IBT 16125</strain>
    </source>
</reference>
<accession>A0AAD6G677</accession>
<evidence type="ECO:0000259" key="11">
    <source>
        <dbReference type="PROSITE" id="PS51194"/>
    </source>
</evidence>
<gene>
    <name evidence="13" type="ORF">N7458_001459</name>
</gene>
<evidence type="ECO:0000256" key="8">
    <source>
        <dbReference type="RuleBase" id="RU000492"/>
    </source>
</evidence>
<keyword evidence="3 8" id="KW-0378">Hydrolase</keyword>
<dbReference type="EC" id="3.6.4.13" evidence="1"/>
<dbReference type="Gene3D" id="3.40.50.300">
    <property type="entry name" value="P-loop containing nucleotide triphosphate hydrolases"/>
    <property type="match status" value="2"/>
</dbReference>
<feature type="domain" description="DEAD-box RNA helicase Q" evidence="12">
    <location>
        <begin position="132"/>
        <end position="160"/>
    </location>
</feature>
<dbReference type="GO" id="GO:0003724">
    <property type="term" value="F:RNA helicase activity"/>
    <property type="evidence" value="ECO:0007669"/>
    <property type="project" value="UniProtKB-EC"/>
</dbReference>
<dbReference type="EMBL" id="JAPVEA010000002">
    <property type="protein sequence ID" value="KAJ5459907.1"/>
    <property type="molecule type" value="Genomic_DNA"/>
</dbReference>
<feature type="region of interest" description="Disordered" evidence="9">
    <location>
        <begin position="13"/>
        <end position="43"/>
    </location>
</feature>
<proteinExistence type="inferred from homology"/>
<dbReference type="InterPro" id="IPR014014">
    <property type="entry name" value="RNA_helicase_DEAD_Q_motif"/>
</dbReference>
<comment type="similarity">
    <text evidence="8">Belongs to the DEAD box helicase family.</text>
</comment>
<feature type="domain" description="Helicase C-terminal" evidence="11">
    <location>
        <begin position="388"/>
        <end position="536"/>
    </location>
</feature>